<reference evidence="2 3" key="1">
    <citation type="journal article" date="2024" name="Commun. Biol.">
        <title>Comparative genomic analysis of thermophilic fungi reveals convergent evolutionary adaptations and gene losses.</title>
        <authorList>
            <person name="Steindorff A.S."/>
            <person name="Aguilar-Pontes M.V."/>
            <person name="Robinson A.J."/>
            <person name="Andreopoulos B."/>
            <person name="LaButti K."/>
            <person name="Kuo A."/>
            <person name="Mondo S."/>
            <person name="Riley R."/>
            <person name="Otillar R."/>
            <person name="Haridas S."/>
            <person name="Lipzen A."/>
            <person name="Grimwood J."/>
            <person name="Schmutz J."/>
            <person name="Clum A."/>
            <person name="Reid I.D."/>
            <person name="Moisan M.C."/>
            <person name="Butler G."/>
            <person name="Nguyen T.T.M."/>
            <person name="Dewar K."/>
            <person name="Conant G."/>
            <person name="Drula E."/>
            <person name="Henrissat B."/>
            <person name="Hansel C."/>
            <person name="Singer S."/>
            <person name="Hutchinson M.I."/>
            <person name="de Vries R.P."/>
            <person name="Natvig D.O."/>
            <person name="Powell A.J."/>
            <person name="Tsang A."/>
            <person name="Grigoriev I.V."/>
        </authorList>
    </citation>
    <scope>NUCLEOTIDE SEQUENCE [LARGE SCALE GENOMIC DNA]</scope>
    <source>
        <strain evidence="2 3">ATCC 24622</strain>
    </source>
</reference>
<evidence type="ECO:0000256" key="1">
    <source>
        <dbReference type="SAM" id="MobiDB-lite"/>
    </source>
</evidence>
<gene>
    <name evidence="2" type="ORF">VTK73DRAFT_2549</name>
</gene>
<sequence>MATVKCECVIQKVNATGSAHQEMQEVKGLLDFKKDDAVLVVYDAKIPVAQGGLGTGGVISTANDPAMAGGGIGKGAEVDMNGVWRGGNGVGGDVHGNSFAGRAGDGQGGLASGSSQGAAAEAGQGVGGEVIREPLAALAQGGNSERAAASQPSASHRYLLSCVGQDGDFVGAVVYQEAAVLKVVPKELAGAAPARPNKNGRIRGA</sequence>
<organism evidence="2 3">
    <name type="scientific">Phialemonium thermophilum</name>
    <dbReference type="NCBI Taxonomy" id="223376"/>
    <lineage>
        <taxon>Eukaryota</taxon>
        <taxon>Fungi</taxon>
        <taxon>Dikarya</taxon>
        <taxon>Ascomycota</taxon>
        <taxon>Pezizomycotina</taxon>
        <taxon>Sordariomycetes</taxon>
        <taxon>Sordariomycetidae</taxon>
        <taxon>Cephalothecales</taxon>
        <taxon>Cephalothecaceae</taxon>
        <taxon>Phialemonium</taxon>
    </lineage>
</organism>
<evidence type="ECO:0000313" key="2">
    <source>
        <dbReference type="EMBL" id="KAL1844442.1"/>
    </source>
</evidence>
<feature type="region of interest" description="Disordered" evidence="1">
    <location>
        <begin position="95"/>
        <end position="124"/>
    </location>
</feature>
<evidence type="ECO:0000313" key="3">
    <source>
        <dbReference type="Proteomes" id="UP001586593"/>
    </source>
</evidence>
<name>A0ABR3VS06_9PEZI</name>
<accession>A0ABR3VS06</accession>
<dbReference type="Proteomes" id="UP001586593">
    <property type="component" value="Unassembled WGS sequence"/>
</dbReference>
<dbReference type="EMBL" id="JAZHXJ010001716">
    <property type="protein sequence ID" value="KAL1844442.1"/>
    <property type="molecule type" value="Genomic_DNA"/>
</dbReference>
<proteinExistence type="predicted"/>
<protein>
    <submittedName>
        <fullName evidence="2">Uncharacterized protein</fullName>
    </submittedName>
</protein>
<comment type="caution">
    <text evidence="2">The sequence shown here is derived from an EMBL/GenBank/DDBJ whole genome shotgun (WGS) entry which is preliminary data.</text>
</comment>
<keyword evidence="3" id="KW-1185">Reference proteome</keyword>
<feature type="compositionally biased region" description="Low complexity" evidence="1">
    <location>
        <begin position="112"/>
        <end position="123"/>
    </location>
</feature>